<dbReference type="OrthoDB" id="3199068at2759"/>
<protein>
    <recommendedName>
        <fullName evidence="1">BTB domain-containing protein</fullName>
    </recommendedName>
</protein>
<dbReference type="EMBL" id="VDMD01000044">
    <property type="protein sequence ID" value="TRM57636.1"/>
    <property type="molecule type" value="Genomic_DNA"/>
</dbReference>
<comment type="caution">
    <text evidence="2">The sequence shown here is derived from an EMBL/GenBank/DDBJ whole genome shotgun (WGS) entry which is preliminary data.</text>
</comment>
<reference evidence="2 3" key="1">
    <citation type="journal article" date="2019" name="New Phytol.">
        <title>Comparative genomics reveals unique wood-decay strategies and fruiting body development in the Schizophyllaceae.</title>
        <authorList>
            <person name="Almasi E."/>
            <person name="Sahu N."/>
            <person name="Krizsan K."/>
            <person name="Balint B."/>
            <person name="Kovacs G.M."/>
            <person name="Kiss B."/>
            <person name="Cseklye J."/>
            <person name="Drula E."/>
            <person name="Henrissat B."/>
            <person name="Nagy I."/>
            <person name="Chovatia M."/>
            <person name="Adam C."/>
            <person name="LaButti K."/>
            <person name="Lipzen A."/>
            <person name="Riley R."/>
            <person name="Grigoriev I.V."/>
            <person name="Nagy L.G."/>
        </authorList>
    </citation>
    <scope>NUCLEOTIDE SEQUENCE [LARGE SCALE GENOMIC DNA]</scope>
    <source>
        <strain evidence="2 3">NL-1724</strain>
    </source>
</reference>
<dbReference type="SMART" id="SM00225">
    <property type="entry name" value="BTB"/>
    <property type="match status" value="1"/>
</dbReference>
<dbReference type="CDD" id="cd18186">
    <property type="entry name" value="BTB_POZ_ZBTB_KLHL-like"/>
    <property type="match status" value="1"/>
</dbReference>
<evidence type="ECO:0000259" key="1">
    <source>
        <dbReference type="SMART" id="SM00225"/>
    </source>
</evidence>
<evidence type="ECO:0000313" key="3">
    <source>
        <dbReference type="Proteomes" id="UP000320762"/>
    </source>
</evidence>
<dbReference type="Proteomes" id="UP000320762">
    <property type="component" value="Unassembled WGS sequence"/>
</dbReference>
<evidence type="ECO:0000313" key="2">
    <source>
        <dbReference type="EMBL" id="TRM57636.1"/>
    </source>
</evidence>
<gene>
    <name evidence="2" type="ORF">BD626DRAFT_574274</name>
</gene>
<feature type="domain" description="BTB" evidence="1">
    <location>
        <begin position="31"/>
        <end position="139"/>
    </location>
</feature>
<dbReference type="Pfam" id="PF00651">
    <property type="entry name" value="BTB"/>
    <property type="match status" value="1"/>
</dbReference>
<dbReference type="InterPro" id="IPR011333">
    <property type="entry name" value="SKP1/BTB/POZ_sf"/>
</dbReference>
<organism evidence="2 3">
    <name type="scientific">Schizophyllum amplum</name>
    <dbReference type="NCBI Taxonomy" id="97359"/>
    <lineage>
        <taxon>Eukaryota</taxon>
        <taxon>Fungi</taxon>
        <taxon>Dikarya</taxon>
        <taxon>Basidiomycota</taxon>
        <taxon>Agaricomycotina</taxon>
        <taxon>Agaricomycetes</taxon>
        <taxon>Agaricomycetidae</taxon>
        <taxon>Agaricales</taxon>
        <taxon>Schizophyllaceae</taxon>
        <taxon>Schizophyllum</taxon>
    </lineage>
</organism>
<accession>A0A550BYU1</accession>
<dbReference type="Gene3D" id="3.30.710.10">
    <property type="entry name" value="Potassium Channel Kv1.1, Chain A"/>
    <property type="match status" value="1"/>
</dbReference>
<dbReference type="AlphaFoldDB" id="A0A550BYU1"/>
<name>A0A550BYU1_9AGAR</name>
<dbReference type="STRING" id="97359.A0A550BYU1"/>
<keyword evidence="3" id="KW-1185">Reference proteome</keyword>
<sequence length="225" mass="25438">MAEARPEPAASSESARTRHETLYIDEGGLKTFAVENTLFRVHTYFLIEHSAVLRDMLSIGKADGGEGASDDHPIVLPGQVKAADFELMLSLFYTPAFGRVTSVFEREDLDTCLSLLKLLEFLQMTRCRQAGVQAMRERSLEPIDKVYLLSQASADFDKPWACKAMTALCMKSATPRLSVPEAQRIGWELFVLIVSVREAAISFEQQDNEYWVRRRLGEQDPEFLR</sequence>
<dbReference type="SUPFAM" id="SSF54695">
    <property type="entry name" value="POZ domain"/>
    <property type="match status" value="1"/>
</dbReference>
<proteinExistence type="predicted"/>
<dbReference type="InterPro" id="IPR000210">
    <property type="entry name" value="BTB/POZ_dom"/>
</dbReference>